<evidence type="ECO:0000313" key="5">
    <source>
        <dbReference type="Proteomes" id="UP001500653"/>
    </source>
</evidence>
<dbReference type="InterPro" id="IPR014030">
    <property type="entry name" value="Ketoacyl_synth_N"/>
</dbReference>
<dbReference type="SUPFAM" id="SSF53901">
    <property type="entry name" value="Thiolase-like"/>
    <property type="match status" value="1"/>
</dbReference>
<feature type="compositionally biased region" description="Basic and acidic residues" evidence="2">
    <location>
        <begin position="238"/>
        <end position="275"/>
    </location>
</feature>
<feature type="region of interest" description="Disordered" evidence="2">
    <location>
        <begin position="233"/>
        <end position="288"/>
    </location>
</feature>
<dbReference type="InterPro" id="IPR000794">
    <property type="entry name" value="Beta-ketoacyl_synthase"/>
</dbReference>
<reference evidence="4 5" key="1">
    <citation type="journal article" date="2019" name="Int. J. Syst. Evol. Microbiol.">
        <title>The Global Catalogue of Microorganisms (GCM) 10K type strain sequencing project: providing services to taxonomists for standard genome sequencing and annotation.</title>
        <authorList>
            <consortium name="The Broad Institute Genomics Platform"/>
            <consortium name="The Broad Institute Genome Sequencing Center for Infectious Disease"/>
            <person name="Wu L."/>
            <person name="Ma J."/>
        </authorList>
    </citation>
    <scope>NUCLEOTIDE SEQUENCE [LARGE SCALE GENOMIC DNA]</scope>
    <source>
        <strain evidence="4 5">JCM 13023</strain>
    </source>
</reference>
<accession>A0ABN1WBT9</accession>
<comment type="caution">
    <text evidence="4">The sequence shown here is derived from an EMBL/GenBank/DDBJ whole genome shotgun (WGS) entry which is preliminary data.</text>
</comment>
<dbReference type="EMBL" id="BAAALN010000010">
    <property type="protein sequence ID" value="GAA1244436.1"/>
    <property type="molecule type" value="Genomic_DNA"/>
</dbReference>
<dbReference type="Proteomes" id="UP001500653">
    <property type="component" value="Unassembled WGS sequence"/>
</dbReference>
<dbReference type="PANTHER" id="PTHR11712">
    <property type="entry name" value="POLYKETIDE SYNTHASE-RELATED"/>
    <property type="match status" value="1"/>
</dbReference>
<protein>
    <recommendedName>
        <fullName evidence="3">Beta-ketoacyl synthase-like N-terminal domain-containing protein</fullName>
    </recommendedName>
</protein>
<sequence>MTGAVITAWSAISACGVGAEAHRTAYADPARRPDPAPVGEPVPAEAHVAADFDVTEALGPKGTSSMDRCSALAVATAADLATVVECPEGALRGADAHAAQEGVVAGVVLGTTSGSAQTQFDFTRESLTRKKPYRVNPALMPFALMNSAAGQTAIRHGLTGPNTTIAGGRMSGLSTLRYGSRLLATGRADAVLCGAVEEYGPARQWIADQRRADAGSAAGRPLGEGAAVLLLEPAAPDGGDHTGENHDGENHDGGDHTGENHDGENHDGGNHDGGDRTGGQDTGGQQHPARTPLAELLGIDTRVAVDDDPAAALEVCIRRTLERAGVAASDVRTVAVSAPPGELAAAERDALARTIGHADVRDPGEILGDTGAATGPFQVTLLLDRPGLALATAVDEDGNLGCGLLRVY</sequence>
<dbReference type="InterPro" id="IPR016039">
    <property type="entry name" value="Thiolase-like"/>
</dbReference>
<feature type="domain" description="Beta-ketoacyl synthase-like N-terminal" evidence="3">
    <location>
        <begin position="55"/>
        <end position="234"/>
    </location>
</feature>
<dbReference type="RefSeq" id="WP_253866309.1">
    <property type="nucleotide sequence ID" value="NZ_BAAALN010000010.1"/>
</dbReference>
<keyword evidence="1" id="KW-0808">Transferase</keyword>
<name>A0ABN1WBT9_9PSEU</name>
<dbReference type="Gene3D" id="3.40.47.10">
    <property type="match status" value="1"/>
</dbReference>
<proteinExistence type="predicted"/>
<gene>
    <name evidence="4" type="ORF">GCM10009676_32780</name>
</gene>
<dbReference type="Pfam" id="PF00109">
    <property type="entry name" value="ketoacyl-synt"/>
    <property type="match status" value="1"/>
</dbReference>
<keyword evidence="5" id="KW-1185">Reference proteome</keyword>
<dbReference type="PANTHER" id="PTHR11712:SF336">
    <property type="entry name" value="3-OXOACYL-[ACYL-CARRIER-PROTEIN] SYNTHASE, MITOCHONDRIAL"/>
    <property type="match status" value="1"/>
</dbReference>
<evidence type="ECO:0000256" key="1">
    <source>
        <dbReference type="ARBA" id="ARBA00022679"/>
    </source>
</evidence>
<evidence type="ECO:0000313" key="4">
    <source>
        <dbReference type="EMBL" id="GAA1244436.1"/>
    </source>
</evidence>
<evidence type="ECO:0000259" key="3">
    <source>
        <dbReference type="Pfam" id="PF00109"/>
    </source>
</evidence>
<evidence type="ECO:0000256" key="2">
    <source>
        <dbReference type="SAM" id="MobiDB-lite"/>
    </source>
</evidence>
<organism evidence="4 5">
    <name type="scientific">Prauserella halophila</name>
    <dbReference type="NCBI Taxonomy" id="185641"/>
    <lineage>
        <taxon>Bacteria</taxon>
        <taxon>Bacillati</taxon>
        <taxon>Actinomycetota</taxon>
        <taxon>Actinomycetes</taxon>
        <taxon>Pseudonocardiales</taxon>
        <taxon>Pseudonocardiaceae</taxon>
        <taxon>Prauserella</taxon>
    </lineage>
</organism>